<accession>A0ABV9Y9H3</accession>
<dbReference type="RefSeq" id="WP_344043386.1">
    <property type="nucleotide sequence ID" value="NZ_BAAAKE010000044.1"/>
</dbReference>
<keyword evidence="2" id="KW-1185">Reference proteome</keyword>
<protein>
    <submittedName>
        <fullName evidence="1">DUF6355 family natural product biosynthesis protein</fullName>
    </submittedName>
</protein>
<sequence length="127" mass="13793">MIITFLQKTGVRRALVTTVTVLAGFLDPLPPQASAQPSPAPRSCGFQHVDTNQHGGASALYVHCTAAFILIQVDTAQGGHHRCVEPWGTVRFYPREHINNAYYVQTLPRLLTASDGSRICALSQPPV</sequence>
<dbReference type="Proteomes" id="UP001595833">
    <property type="component" value="Unassembled WGS sequence"/>
</dbReference>
<dbReference type="EMBL" id="JBHSJB010000031">
    <property type="protein sequence ID" value="MFC5058357.1"/>
    <property type="molecule type" value="Genomic_DNA"/>
</dbReference>
<organism evidence="1 2">
    <name type="scientific">Saccharothrix xinjiangensis</name>
    <dbReference type="NCBI Taxonomy" id="204798"/>
    <lineage>
        <taxon>Bacteria</taxon>
        <taxon>Bacillati</taxon>
        <taxon>Actinomycetota</taxon>
        <taxon>Actinomycetes</taxon>
        <taxon>Pseudonocardiales</taxon>
        <taxon>Pseudonocardiaceae</taxon>
        <taxon>Saccharothrix</taxon>
    </lineage>
</organism>
<evidence type="ECO:0000313" key="1">
    <source>
        <dbReference type="EMBL" id="MFC5058357.1"/>
    </source>
</evidence>
<name>A0ABV9Y9H3_9PSEU</name>
<reference evidence="2" key="1">
    <citation type="journal article" date="2019" name="Int. J. Syst. Evol. Microbiol.">
        <title>The Global Catalogue of Microorganisms (GCM) 10K type strain sequencing project: providing services to taxonomists for standard genome sequencing and annotation.</title>
        <authorList>
            <consortium name="The Broad Institute Genomics Platform"/>
            <consortium name="The Broad Institute Genome Sequencing Center for Infectious Disease"/>
            <person name="Wu L."/>
            <person name="Ma J."/>
        </authorList>
    </citation>
    <scope>NUCLEOTIDE SEQUENCE [LARGE SCALE GENOMIC DNA]</scope>
    <source>
        <strain evidence="2">KCTC 12848</strain>
    </source>
</reference>
<proteinExistence type="predicted"/>
<dbReference type="Pfam" id="PF19882">
    <property type="entry name" value="DUF6355"/>
    <property type="match status" value="1"/>
</dbReference>
<dbReference type="InterPro" id="IPR045935">
    <property type="entry name" value="DUF6355"/>
</dbReference>
<evidence type="ECO:0000313" key="2">
    <source>
        <dbReference type="Proteomes" id="UP001595833"/>
    </source>
</evidence>
<comment type="caution">
    <text evidence="1">The sequence shown here is derived from an EMBL/GenBank/DDBJ whole genome shotgun (WGS) entry which is preliminary data.</text>
</comment>
<gene>
    <name evidence="1" type="ORF">ACFPFM_31985</name>
</gene>